<dbReference type="OrthoDB" id="1725376at2759"/>
<reference evidence="2" key="1">
    <citation type="submission" date="2020-03" db="EMBL/GenBank/DDBJ databases">
        <title>A high-quality chromosome-level genome assembly of a woody plant with both climbing and erect habits, Rhamnella rubrinervis.</title>
        <authorList>
            <person name="Lu Z."/>
            <person name="Yang Y."/>
            <person name="Zhu X."/>
            <person name="Sun Y."/>
        </authorList>
    </citation>
    <scope>NUCLEOTIDE SEQUENCE</scope>
    <source>
        <strain evidence="2">BYM</strain>
        <tissue evidence="2">Leaf</tissue>
    </source>
</reference>
<dbReference type="EMBL" id="VOIH02000004">
    <property type="protein sequence ID" value="KAF3448217.1"/>
    <property type="molecule type" value="Genomic_DNA"/>
</dbReference>
<comment type="caution">
    <text evidence="2">The sequence shown here is derived from an EMBL/GenBank/DDBJ whole genome shotgun (WGS) entry which is preliminary data.</text>
</comment>
<sequence length="121" mass="13749">MHSNHNSSSPWRIQIQLGHFSKIFTVSLIALLLSPQTLFWYVHLILLLLSLCSPRFFQAFNNFLECLQHLLHLVPVRNIAVNATIIHTAVIELPELQIHDQPSSDDHGIGGGENLHAHEEF</sequence>
<protein>
    <submittedName>
        <fullName evidence="2">Uncharacterized protein</fullName>
    </submittedName>
</protein>
<accession>A0A8K0H936</accession>
<keyword evidence="3" id="KW-1185">Reference proteome</keyword>
<dbReference type="Proteomes" id="UP000796880">
    <property type="component" value="Unassembled WGS sequence"/>
</dbReference>
<keyword evidence="1" id="KW-1133">Transmembrane helix</keyword>
<dbReference type="AlphaFoldDB" id="A0A8K0H936"/>
<feature type="transmembrane region" description="Helical" evidence="1">
    <location>
        <begin position="38"/>
        <end position="57"/>
    </location>
</feature>
<keyword evidence="1" id="KW-0472">Membrane</keyword>
<name>A0A8K0H936_9ROSA</name>
<gene>
    <name evidence="2" type="ORF">FNV43_RR08930</name>
</gene>
<evidence type="ECO:0000256" key="1">
    <source>
        <dbReference type="SAM" id="Phobius"/>
    </source>
</evidence>
<proteinExistence type="predicted"/>
<keyword evidence="1" id="KW-0812">Transmembrane</keyword>
<evidence type="ECO:0000313" key="2">
    <source>
        <dbReference type="EMBL" id="KAF3448217.1"/>
    </source>
</evidence>
<evidence type="ECO:0000313" key="3">
    <source>
        <dbReference type="Proteomes" id="UP000796880"/>
    </source>
</evidence>
<organism evidence="2 3">
    <name type="scientific">Rhamnella rubrinervis</name>
    <dbReference type="NCBI Taxonomy" id="2594499"/>
    <lineage>
        <taxon>Eukaryota</taxon>
        <taxon>Viridiplantae</taxon>
        <taxon>Streptophyta</taxon>
        <taxon>Embryophyta</taxon>
        <taxon>Tracheophyta</taxon>
        <taxon>Spermatophyta</taxon>
        <taxon>Magnoliopsida</taxon>
        <taxon>eudicotyledons</taxon>
        <taxon>Gunneridae</taxon>
        <taxon>Pentapetalae</taxon>
        <taxon>rosids</taxon>
        <taxon>fabids</taxon>
        <taxon>Rosales</taxon>
        <taxon>Rhamnaceae</taxon>
        <taxon>rhamnoid group</taxon>
        <taxon>Rhamneae</taxon>
        <taxon>Rhamnella</taxon>
    </lineage>
</organism>